<feature type="region of interest" description="Disordered" evidence="5">
    <location>
        <begin position="138"/>
        <end position="197"/>
    </location>
</feature>
<reference evidence="7" key="1">
    <citation type="submission" date="2023-10" db="EMBL/GenBank/DDBJ databases">
        <authorList>
            <person name="Chen Y."/>
            <person name="Shah S."/>
            <person name="Dougan E. K."/>
            <person name="Thang M."/>
            <person name="Chan C."/>
        </authorList>
    </citation>
    <scope>NUCLEOTIDE SEQUENCE [LARGE SCALE GENOMIC DNA]</scope>
</reference>
<comment type="caution">
    <text evidence="7">The sequence shown here is derived from an EMBL/GenBank/DDBJ whole genome shotgun (WGS) entry which is preliminary data.</text>
</comment>
<sequence>MALATGTSACSAALPHGAEDLWTRVIVRNTFIDLAEEAPDGRRPRASSAPAHVRVALPAGGKLGPSWFDRVGPEEAEEDASTESGETASVTGSAVEVDAVSVADSEQACCRAQPDTRSTSAASDDGAEEIRERWADISGDEGQEFRGTPPPPRAPPGTFLGLPVASGGPPCRGARLSSSAKAFTPAAPSAATPPGSRKFRREVEGLANKVKLALAGSCDILVTAEAGYSPQGWFVSVSLSGQNLHMREWLLTQAKQAICGAQLRHSQVIGHCAQPFQQTPLGFAARLGSVPDEEKACWNLLKHGFCQYGDFCHWQHPSAQTVLSVKVNVVAELTAAAEA</sequence>
<dbReference type="InterPro" id="IPR036855">
    <property type="entry name" value="Znf_CCCH_sf"/>
</dbReference>
<evidence type="ECO:0000313" key="7">
    <source>
        <dbReference type="EMBL" id="CAK0814939.1"/>
    </source>
</evidence>
<evidence type="ECO:0000259" key="6">
    <source>
        <dbReference type="PROSITE" id="PS50103"/>
    </source>
</evidence>
<gene>
    <name evidence="7" type="ORF">PCOR1329_LOCUS18418</name>
</gene>
<name>A0ABN9R7T7_9DINO</name>
<accession>A0ABN9R7T7</accession>
<protein>
    <recommendedName>
        <fullName evidence="6">C3H1-type domain-containing protein</fullName>
    </recommendedName>
</protein>
<feature type="zinc finger region" description="C3H1-type" evidence="4">
    <location>
        <begin position="291"/>
        <end position="319"/>
    </location>
</feature>
<dbReference type="InterPro" id="IPR000571">
    <property type="entry name" value="Znf_CCCH"/>
</dbReference>
<keyword evidence="1 4" id="KW-0479">Metal-binding</keyword>
<evidence type="ECO:0000256" key="4">
    <source>
        <dbReference type="PROSITE-ProRule" id="PRU00723"/>
    </source>
</evidence>
<evidence type="ECO:0000313" key="8">
    <source>
        <dbReference type="Proteomes" id="UP001189429"/>
    </source>
</evidence>
<proteinExistence type="predicted"/>
<dbReference type="EMBL" id="CAUYUJ010005781">
    <property type="protein sequence ID" value="CAK0814939.1"/>
    <property type="molecule type" value="Genomic_DNA"/>
</dbReference>
<keyword evidence="3 4" id="KW-0862">Zinc</keyword>
<feature type="region of interest" description="Disordered" evidence="5">
    <location>
        <begin position="108"/>
        <end position="127"/>
    </location>
</feature>
<keyword evidence="2 4" id="KW-0863">Zinc-finger</keyword>
<evidence type="ECO:0000256" key="3">
    <source>
        <dbReference type="ARBA" id="ARBA00022833"/>
    </source>
</evidence>
<dbReference type="PROSITE" id="PS50103">
    <property type="entry name" value="ZF_C3H1"/>
    <property type="match status" value="1"/>
</dbReference>
<feature type="region of interest" description="Disordered" evidence="5">
    <location>
        <begin position="65"/>
        <end position="92"/>
    </location>
</feature>
<organism evidence="7 8">
    <name type="scientific">Prorocentrum cordatum</name>
    <dbReference type="NCBI Taxonomy" id="2364126"/>
    <lineage>
        <taxon>Eukaryota</taxon>
        <taxon>Sar</taxon>
        <taxon>Alveolata</taxon>
        <taxon>Dinophyceae</taxon>
        <taxon>Prorocentrales</taxon>
        <taxon>Prorocentraceae</taxon>
        <taxon>Prorocentrum</taxon>
    </lineage>
</organism>
<feature type="compositionally biased region" description="Low complexity" evidence="5">
    <location>
        <begin position="177"/>
        <end position="194"/>
    </location>
</feature>
<dbReference type="SUPFAM" id="SSF90229">
    <property type="entry name" value="CCCH zinc finger"/>
    <property type="match status" value="1"/>
</dbReference>
<evidence type="ECO:0000256" key="2">
    <source>
        <dbReference type="ARBA" id="ARBA00022771"/>
    </source>
</evidence>
<evidence type="ECO:0000256" key="1">
    <source>
        <dbReference type="ARBA" id="ARBA00022723"/>
    </source>
</evidence>
<evidence type="ECO:0000256" key="5">
    <source>
        <dbReference type="SAM" id="MobiDB-lite"/>
    </source>
</evidence>
<feature type="domain" description="C3H1-type" evidence="6">
    <location>
        <begin position="291"/>
        <end position="319"/>
    </location>
</feature>
<keyword evidence="8" id="KW-1185">Reference proteome</keyword>
<dbReference type="Proteomes" id="UP001189429">
    <property type="component" value="Unassembled WGS sequence"/>
</dbReference>
<feature type="compositionally biased region" description="Polar residues" evidence="5">
    <location>
        <begin position="82"/>
        <end position="92"/>
    </location>
</feature>